<accession>A0ABQ1PHI7</accession>
<dbReference type="Proteomes" id="UP000638188">
    <property type="component" value="Unassembled WGS sequence"/>
</dbReference>
<feature type="domain" description="Nudix hydrolase" evidence="5">
    <location>
        <begin position="13"/>
        <end position="154"/>
    </location>
</feature>
<evidence type="ECO:0000256" key="2">
    <source>
        <dbReference type="ARBA" id="ARBA00022723"/>
    </source>
</evidence>
<dbReference type="GO" id="GO:0016787">
    <property type="term" value="F:hydrolase activity"/>
    <property type="evidence" value="ECO:0007669"/>
    <property type="project" value="UniProtKB-KW"/>
</dbReference>
<dbReference type="Pfam" id="PF00293">
    <property type="entry name" value="NUDIX"/>
    <property type="match status" value="1"/>
</dbReference>
<evidence type="ECO:0000256" key="1">
    <source>
        <dbReference type="ARBA" id="ARBA00001946"/>
    </source>
</evidence>
<dbReference type="SUPFAM" id="SSF55811">
    <property type="entry name" value="Nudix"/>
    <property type="match status" value="1"/>
</dbReference>
<dbReference type="InterPro" id="IPR033715">
    <property type="entry name" value="GDPMH"/>
</dbReference>
<gene>
    <name evidence="6" type="primary">gmm</name>
    <name evidence="6" type="ORF">GCM10007418_15920</name>
</gene>
<dbReference type="InterPro" id="IPR015797">
    <property type="entry name" value="NUDIX_hydrolase-like_dom_sf"/>
</dbReference>
<dbReference type="InterPro" id="IPR000086">
    <property type="entry name" value="NUDIX_hydrolase_dom"/>
</dbReference>
<comment type="caution">
    <text evidence="6">The sequence shown here is derived from an EMBL/GenBank/DDBJ whole genome shotgun (WGS) entry which is preliminary data.</text>
</comment>
<dbReference type="PANTHER" id="PTHR43046:SF12">
    <property type="entry name" value="GDP-MANNOSE MANNOSYL HYDROLASE"/>
    <property type="match status" value="1"/>
</dbReference>
<protein>
    <submittedName>
        <fullName evidence="6">GDP-mannose mannosyl hydrolase</fullName>
    </submittedName>
</protein>
<reference evidence="7" key="1">
    <citation type="journal article" date="2019" name="Int. J. Syst. Evol. Microbiol.">
        <title>The Global Catalogue of Microorganisms (GCM) 10K type strain sequencing project: providing services to taxonomists for standard genome sequencing and annotation.</title>
        <authorList>
            <consortium name="The Broad Institute Genomics Platform"/>
            <consortium name="The Broad Institute Genome Sequencing Center for Infectious Disease"/>
            <person name="Wu L."/>
            <person name="Ma J."/>
        </authorList>
    </citation>
    <scope>NUCLEOTIDE SEQUENCE [LARGE SCALE GENOMIC DNA]</scope>
    <source>
        <strain evidence="7">CGMCC 1.12482</strain>
    </source>
</reference>
<keyword evidence="7" id="KW-1185">Reference proteome</keyword>
<organism evidence="6 7">
    <name type="scientific">Halopseudomonas salina</name>
    <dbReference type="NCBI Taxonomy" id="1323744"/>
    <lineage>
        <taxon>Bacteria</taxon>
        <taxon>Pseudomonadati</taxon>
        <taxon>Pseudomonadota</taxon>
        <taxon>Gammaproteobacteria</taxon>
        <taxon>Pseudomonadales</taxon>
        <taxon>Pseudomonadaceae</taxon>
        <taxon>Halopseudomonas</taxon>
    </lineage>
</organism>
<evidence type="ECO:0000256" key="4">
    <source>
        <dbReference type="ARBA" id="ARBA00022842"/>
    </source>
</evidence>
<dbReference type="NCBIfam" id="NF011963">
    <property type="entry name" value="PRK15434.1"/>
    <property type="match status" value="1"/>
</dbReference>
<keyword evidence="4" id="KW-0460">Magnesium</keyword>
<evidence type="ECO:0000313" key="6">
    <source>
        <dbReference type="EMBL" id="GGC97308.1"/>
    </source>
</evidence>
<dbReference type="CDD" id="cd03430">
    <property type="entry name" value="NUDIX_GDPMH_NudD"/>
    <property type="match status" value="1"/>
</dbReference>
<dbReference type="PROSITE" id="PS51462">
    <property type="entry name" value="NUDIX"/>
    <property type="match status" value="1"/>
</dbReference>
<name>A0ABQ1PHI7_9GAMM</name>
<evidence type="ECO:0000313" key="7">
    <source>
        <dbReference type="Proteomes" id="UP000638188"/>
    </source>
</evidence>
<dbReference type="EMBL" id="BMFF01000003">
    <property type="protein sequence ID" value="GGC97308.1"/>
    <property type="molecule type" value="Genomic_DNA"/>
</dbReference>
<dbReference type="PANTHER" id="PTHR43046">
    <property type="entry name" value="GDP-MANNOSE MANNOSYL HYDROLASE"/>
    <property type="match status" value="1"/>
</dbReference>
<dbReference type="RefSeq" id="WP_150278561.1">
    <property type="nucleotide sequence ID" value="NZ_BMFF01000003.1"/>
</dbReference>
<comment type="cofactor">
    <cofactor evidence="1">
        <name>Mg(2+)</name>
        <dbReference type="ChEBI" id="CHEBI:18420"/>
    </cofactor>
</comment>
<dbReference type="Gene3D" id="3.90.79.10">
    <property type="entry name" value="Nucleoside Triphosphate Pyrophosphohydrolase"/>
    <property type="match status" value="1"/>
</dbReference>
<sequence>MWLPDDTFRTVIASTPLFSMDLIIRNPEGRLLLGKRTNRPAQGFWFVPGGRVMKNETLDTAFGRLTQTELGVVIPRSSASLLDLYEHFYDDCVFGEAPDTHYVVAGYLLDLADQSLLDLPKSQHNEFKWWSPSEMINDNSVHQHSRDYLAALAKHPKKGL</sequence>
<evidence type="ECO:0000259" key="5">
    <source>
        <dbReference type="PROSITE" id="PS51462"/>
    </source>
</evidence>
<evidence type="ECO:0000256" key="3">
    <source>
        <dbReference type="ARBA" id="ARBA00022801"/>
    </source>
</evidence>
<proteinExistence type="predicted"/>
<keyword evidence="2" id="KW-0479">Metal-binding</keyword>
<dbReference type="PIRSF" id="PIRSF037599">
    <property type="entry name" value="GDPMH"/>
    <property type="match status" value="1"/>
</dbReference>
<keyword evidence="3 6" id="KW-0378">Hydrolase</keyword>